<name>A0A0H5RIW6_9EUKA</name>
<dbReference type="PANTHER" id="PTHR15157">
    <property type="entry name" value="UV RADIATION RESISTANCE-ASSOCIATED GENE PROTEIN"/>
    <property type="match status" value="1"/>
</dbReference>
<evidence type="ECO:0000256" key="1">
    <source>
        <dbReference type="ARBA" id="ARBA00023054"/>
    </source>
</evidence>
<evidence type="ECO:0000313" key="2">
    <source>
        <dbReference type="EMBL" id="CRZ08639.1"/>
    </source>
</evidence>
<dbReference type="GO" id="GO:0035493">
    <property type="term" value="P:SNARE complex assembly"/>
    <property type="evidence" value="ECO:0007669"/>
    <property type="project" value="TreeGrafter"/>
</dbReference>
<organism evidence="2">
    <name type="scientific">Spongospora subterranea</name>
    <dbReference type="NCBI Taxonomy" id="70186"/>
    <lineage>
        <taxon>Eukaryota</taxon>
        <taxon>Sar</taxon>
        <taxon>Rhizaria</taxon>
        <taxon>Endomyxa</taxon>
        <taxon>Phytomyxea</taxon>
        <taxon>Plasmodiophorida</taxon>
        <taxon>Plasmodiophoridae</taxon>
        <taxon>Spongospora</taxon>
    </lineage>
</organism>
<dbReference type="AlphaFoldDB" id="A0A0H5RIW6"/>
<keyword evidence="1" id="KW-0175">Coiled coil</keyword>
<dbReference type="EMBL" id="HACM01008197">
    <property type="protein sequence ID" value="CRZ08639.1"/>
    <property type="molecule type" value="Transcribed_RNA"/>
</dbReference>
<dbReference type="PANTHER" id="PTHR15157:SF5">
    <property type="entry name" value="UV RADIATION RESISTANCE-ASSOCIATED GENE PROTEIN"/>
    <property type="match status" value="1"/>
</dbReference>
<dbReference type="GO" id="GO:0005768">
    <property type="term" value="C:endosome"/>
    <property type="evidence" value="ECO:0007669"/>
    <property type="project" value="TreeGrafter"/>
</dbReference>
<accession>A0A0H5RIW6</accession>
<dbReference type="GO" id="GO:0000149">
    <property type="term" value="F:SNARE binding"/>
    <property type="evidence" value="ECO:0007669"/>
    <property type="project" value="TreeGrafter"/>
</dbReference>
<proteinExistence type="predicted"/>
<reference evidence="2" key="1">
    <citation type="submission" date="2015-04" db="EMBL/GenBank/DDBJ databases">
        <title>The genome sequence of the plant pathogenic Rhizarian Plasmodiophora brassicae reveals insights in its biotrophic life cycle and the origin of chitin synthesis.</title>
        <authorList>
            <person name="Schwelm A."/>
            <person name="Fogelqvist J."/>
            <person name="Knaust A."/>
            <person name="Julke S."/>
            <person name="Lilja T."/>
            <person name="Dhandapani V."/>
            <person name="Bonilla-Rosso G."/>
            <person name="Karlsson M."/>
            <person name="Shevchenko A."/>
            <person name="Choi S.R."/>
            <person name="Kim H.G."/>
            <person name="Park J.Y."/>
            <person name="Lim Y.P."/>
            <person name="Ludwig-Muller J."/>
            <person name="Dixelius C."/>
        </authorList>
    </citation>
    <scope>NUCLEOTIDE SEQUENCE</scope>
    <source>
        <tissue evidence="2">Potato root galls</tissue>
    </source>
</reference>
<dbReference type="GO" id="GO:0000323">
    <property type="term" value="C:lytic vacuole"/>
    <property type="evidence" value="ECO:0007669"/>
    <property type="project" value="TreeGrafter"/>
</dbReference>
<protein>
    <submittedName>
        <fullName evidence="2">Uncharacterized protein</fullName>
    </submittedName>
</protein>
<sequence length="302" mass="34077">MLSKDDNVKERQFSTQRSVIKAIHGLVVNCSRLKILTVKSKLLSDSMDAFINEMDNDTLCCKVYECQGYMDQHLVKRSLHCARLSKITTNAKSQVIFDAAGVGAAESRGQLIWRNSMAPPGPGPDITFMSLQNALDNLTLRLETRRAKLLYQLQLMYPIAIPTKGSLAPTQSYSIRDIHLAAADPYALVDDDTVSCALGYCCHLVLMVAKYMAIPLRYRIIYRCSRSLISNEISPMQGLTDYPLYIKGVERAKFDCGVILLNRLVEQILRRRCIESCSSQIRLENPIRILNNLALLFRIELP</sequence>